<dbReference type="SUPFAM" id="SSF52540">
    <property type="entry name" value="P-loop containing nucleoside triphosphate hydrolases"/>
    <property type="match status" value="1"/>
</dbReference>
<accession>X1IDC5</accession>
<name>X1IDC5_9ZZZZ</name>
<dbReference type="AlphaFoldDB" id="X1IDC5"/>
<sequence length="269" mass="31784">MYGVYANEEKNQKISDIFKNDLQSLIRSNRPQVRVLLGDNGTGKSTHFEYFKQILESYYQNRNFFFEIDLRHIAEKTEKGLWLTIFNQIFESLSKRKDITELLVNYDIRILRKIFRSSAIAKNVKNFGQDSSEEYFYGEDFQKISNIQFFFNGIIDILMEKKVLTIIAIDEVQQIEKWGDPVFQAFLESFVSSTYDRYMKSSSDSRLFFILSFLVKKPESRRDKYEFLEKQSPGFVSRMKGREIVFSDFTENEHNDALKLIAEITNLSP</sequence>
<proteinExistence type="predicted"/>
<reference evidence="1" key="1">
    <citation type="journal article" date="2014" name="Front. Microbiol.">
        <title>High frequency of phylogenetically diverse reductive dehalogenase-homologous genes in deep subseafloor sedimentary metagenomes.</title>
        <authorList>
            <person name="Kawai M."/>
            <person name="Futagami T."/>
            <person name="Toyoda A."/>
            <person name="Takaki Y."/>
            <person name="Nishi S."/>
            <person name="Hori S."/>
            <person name="Arai W."/>
            <person name="Tsubouchi T."/>
            <person name="Morono Y."/>
            <person name="Uchiyama I."/>
            <person name="Ito T."/>
            <person name="Fujiyama A."/>
            <person name="Inagaki F."/>
            <person name="Takami H."/>
        </authorList>
    </citation>
    <scope>NUCLEOTIDE SEQUENCE</scope>
    <source>
        <strain evidence="1">Expedition CK06-06</strain>
    </source>
</reference>
<evidence type="ECO:0000313" key="1">
    <source>
        <dbReference type="EMBL" id="GAH64104.1"/>
    </source>
</evidence>
<comment type="caution">
    <text evidence="1">The sequence shown here is derived from an EMBL/GenBank/DDBJ whole genome shotgun (WGS) entry which is preliminary data.</text>
</comment>
<dbReference type="EMBL" id="BARU01027868">
    <property type="protein sequence ID" value="GAH64104.1"/>
    <property type="molecule type" value="Genomic_DNA"/>
</dbReference>
<protein>
    <submittedName>
        <fullName evidence="1">Uncharacterized protein</fullName>
    </submittedName>
</protein>
<dbReference type="Gene3D" id="3.40.50.300">
    <property type="entry name" value="P-loop containing nucleotide triphosphate hydrolases"/>
    <property type="match status" value="1"/>
</dbReference>
<organism evidence="1">
    <name type="scientific">marine sediment metagenome</name>
    <dbReference type="NCBI Taxonomy" id="412755"/>
    <lineage>
        <taxon>unclassified sequences</taxon>
        <taxon>metagenomes</taxon>
        <taxon>ecological metagenomes</taxon>
    </lineage>
</organism>
<gene>
    <name evidence="1" type="ORF">S03H2_44556</name>
</gene>
<dbReference type="InterPro" id="IPR027417">
    <property type="entry name" value="P-loop_NTPase"/>
</dbReference>
<feature type="non-terminal residue" evidence="1">
    <location>
        <position position="269"/>
    </location>
</feature>